<evidence type="ECO:0000313" key="3">
    <source>
        <dbReference type="EMBL" id="CBJ32096.1"/>
    </source>
</evidence>
<dbReference type="SUPFAM" id="SSF52343">
    <property type="entry name" value="Ferredoxin reductase-like, C-terminal NADP-linked domain"/>
    <property type="match status" value="1"/>
</dbReference>
<organism evidence="3 4">
    <name type="scientific">Ectocarpus siliculosus</name>
    <name type="common">Brown alga</name>
    <name type="synonym">Conferva siliculosa</name>
    <dbReference type="NCBI Taxonomy" id="2880"/>
    <lineage>
        <taxon>Eukaryota</taxon>
        <taxon>Sar</taxon>
        <taxon>Stramenopiles</taxon>
        <taxon>Ochrophyta</taxon>
        <taxon>PX clade</taxon>
        <taxon>Phaeophyceae</taxon>
        <taxon>Ectocarpales</taxon>
        <taxon>Ectocarpaceae</taxon>
        <taxon>Ectocarpus</taxon>
    </lineage>
</organism>
<feature type="chain" id="PRO_5003095496" description="Oxidoreductase FAD/NAD(P)-binding domain-containing protein" evidence="1">
    <location>
        <begin position="19"/>
        <end position="316"/>
    </location>
</feature>
<dbReference type="Gene3D" id="2.40.30.10">
    <property type="entry name" value="Translation factors"/>
    <property type="match status" value="1"/>
</dbReference>
<dbReference type="GO" id="GO:0016491">
    <property type="term" value="F:oxidoreductase activity"/>
    <property type="evidence" value="ECO:0007669"/>
    <property type="project" value="InterPro"/>
</dbReference>
<gene>
    <name evidence="3" type="ORF">Esi_0308_0003</name>
</gene>
<dbReference type="PANTHER" id="PTHR47215:SF1">
    <property type="entry name" value="F9L1.8 PROTEIN"/>
    <property type="match status" value="1"/>
</dbReference>
<sequence length="316" mass="33457">MKSSLALSLCFLAGGAQAFVGHVPVSQPRSPWGGFSSSSSVATRAAASVPAPRAERRTAGRVVVTKMGWGDDVVFSKAKVVETGKIAEGQYALTIDAGDIAKEYTAPGQYVQIKVTSSAKPGFFAIASPPDASSGSLEFLIKENDATKALVGVKAGGSVEVSTVMGKGFPIKENFTGYKYDFPVQNVVLSASGTGIAPFRAAIESGALELPDADDDGVFGRSCKLYWGCRDEESMPWKDRVEAWDKRGVEVVVVLSQPSESWTGRTGFVQQAIKEEGIPLPRNSAVLVCGHKEMAEEVKEIAEKAGVLDGRVLSNF</sequence>
<protein>
    <recommendedName>
        <fullName evidence="2">Oxidoreductase FAD/NAD(P)-binding domain-containing protein</fullName>
    </recommendedName>
</protein>
<dbReference type="InterPro" id="IPR017938">
    <property type="entry name" value="Riboflavin_synthase-like_b-brl"/>
</dbReference>
<dbReference type="OMA" id="CLCDLRP"/>
<feature type="domain" description="Oxidoreductase FAD/NAD(P)-binding" evidence="2">
    <location>
        <begin position="191"/>
        <end position="299"/>
    </location>
</feature>
<dbReference type="InterPro" id="IPR039261">
    <property type="entry name" value="FNR_nucleotide-bd"/>
</dbReference>
<dbReference type="Gene3D" id="3.40.50.80">
    <property type="entry name" value="Nucleotide-binding domain of ferredoxin-NADP reductase (FNR) module"/>
    <property type="match status" value="1"/>
</dbReference>
<dbReference type="eggNOG" id="ENOG502QQ7C">
    <property type="taxonomic scope" value="Eukaryota"/>
</dbReference>
<dbReference type="SUPFAM" id="SSF63380">
    <property type="entry name" value="Riboflavin synthase domain-like"/>
    <property type="match status" value="1"/>
</dbReference>
<dbReference type="Proteomes" id="UP000002630">
    <property type="component" value="Linkage Group LG23"/>
</dbReference>
<dbReference type="OrthoDB" id="1856718at2759"/>
<dbReference type="AlphaFoldDB" id="D7FWK8"/>
<dbReference type="Pfam" id="PF00175">
    <property type="entry name" value="NAD_binding_1"/>
    <property type="match status" value="1"/>
</dbReference>
<dbReference type="InterPro" id="IPR001433">
    <property type="entry name" value="OxRdtase_FAD/NAD-bd"/>
</dbReference>
<evidence type="ECO:0000256" key="1">
    <source>
        <dbReference type="SAM" id="SignalP"/>
    </source>
</evidence>
<dbReference type="InParanoid" id="D7FWK8"/>
<dbReference type="PANTHER" id="PTHR47215">
    <property type="match status" value="1"/>
</dbReference>
<evidence type="ECO:0000313" key="4">
    <source>
        <dbReference type="Proteomes" id="UP000002630"/>
    </source>
</evidence>
<dbReference type="STRING" id="2880.D7FWK8"/>
<evidence type="ECO:0000259" key="2">
    <source>
        <dbReference type="Pfam" id="PF00175"/>
    </source>
</evidence>
<dbReference type="CDD" id="cd00322">
    <property type="entry name" value="FNR_like"/>
    <property type="match status" value="1"/>
</dbReference>
<accession>D7FWK8</accession>
<feature type="signal peptide" evidence="1">
    <location>
        <begin position="1"/>
        <end position="18"/>
    </location>
</feature>
<name>D7FWK8_ECTSI</name>
<keyword evidence="4" id="KW-1185">Reference proteome</keyword>
<keyword evidence="1" id="KW-0732">Signal</keyword>
<dbReference type="EMBL" id="FN648496">
    <property type="protein sequence ID" value="CBJ32096.1"/>
    <property type="molecule type" value="Genomic_DNA"/>
</dbReference>
<dbReference type="EMBL" id="FN649748">
    <property type="protein sequence ID" value="CBJ32096.1"/>
    <property type="molecule type" value="Genomic_DNA"/>
</dbReference>
<proteinExistence type="predicted"/>
<reference evidence="3 4" key="1">
    <citation type="journal article" date="2010" name="Nature">
        <title>The Ectocarpus genome and the independent evolution of multicellularity in brown algae.</title>
        <authorList>
            <person name="Cock J.M."/>
            <person name="Sterck L."/>
            <person name="Rouze P."/>
            <person name="Scornet D."/>
            <person name="Allen A.E."/>
            <person name="Amoutzias G."/>
            <person name="Anthouard V."/>
            <person name="Artiguenave F."/>
            <person name="Aury J.M."/>
            <person name="Badger J.H."/>
            <person name="Beszteri B."/>
            <person name="Billiau K."/>
            <person name="Bonnet E."/>
            <person name="Bothwell J.H."/>
            <person name="Bowler C."/>
            <person name="Boyen C."/>
            <person name="Brownlee C."/>
            <person name="Carrano C.J."/>
            <person name="Charrier B."/>
            <person name="Cho G.Y."/>
            <person name="Coelho S.M."/>
            <person name="Collen J."/>
            <person name="Corre E."/>
            <person name="Da Silva C."/>
            <person name="Delage L."/>
            <person name="Delaroque N."/>
            <person name="Dittami S.M."/>
            <person name="Doulbeau S."/>
            <person name="Elias M."/>
            <person name="Farnham G."/>
            <person name="Gachon C.M."/>
            <person name="Gschloessl B."/>
            <person name="Heesch S."/>
            <person name="Jabbari K."/>
            <person name="Jubin C."/>
            <person name="Kawai H."/>
            <person name="Kimura K."/>
            <person name="Kloareg B."/>
            <person name="Kupper F.C."/>
            <person name="Lang D."/>
            <person name="Le Bail A."/>
            <person name="Leblanc C."/>
            <person name="Lerouge P."/>
            <person name="Lohr M."/>
            <person name="Lopez P.J."/>
            <person name="Martens C."/>
            <person name="Maumus F."/>
            <person name="Michel G."/>
            <person name="Miranda-Saavedra D."/>
            <person name="Morales J."/>
            <person name="Moreau H."/>
            <person name="Motomura T."/>
            <person name="Nagasato C."/>
            <person name="Napoli C.A."/>
            <person name="Nelson D.R."/>
            <person name="Nyvall-Collen P."/>
            <person name="Peters A.F."/>
            <person name="Pommier C."/>
            <person name="Potin P."/>
            <person name="Poulain J."/>
            <person name="Quesneville H."/>
            <person name="Read B."/>
            <person name="Rensing S.A."/>
            <person name="Ritter A."/>
            <person name="Rousvoal S."/>
            <person name="Samanta M."/>
            <person name="Samson G."/>
            <person name="Schroeder D.C."/>
            <person name="Segurens B."/>
            <person name="Strittmatter M."/>
            <person name="Tonon T."/>
            <person name="Tregear J.W."/>
            <person name="Valentin K."/>
            <person name="von Dassow P."/>
            <person name="Yamagishi T."/>
            <person name="Van de Peer Y."/>
            <person name="Wincker P."/>
        </authorList>
    </citation>
    <scope>NUCLEOTIDE SEQUENCE [LARGE SCALE GENOMIC DNA]</scope>
    <source>
        <strain evidence="4">Ec32 / CCAP1310/4</strain>
    </source>
</reference>